<reference evidence="3" key="1">
    <citation type="journal article" date="2021" name="PeerJ">
        <title>Extensive microbial diversity within the chicken gut microbiome revealed by metagenomics and culture.</title>
        <authorList>
            <person name="Gilroy R."/>
            <person name="Ravi A."/>
            <person name="Getino M."/>
            <person name="Pursley I."/>
            <person name="Horton D.L."/>
            <person name="Alikhan N.F."/>
            <person name="Baker D."/>
            <person name="Gharbi K."/>
            <person name="Hall N."/>
            <person name="Watson M."/>
            <person name="Adriaenssens E.M."/>
            <person name="Foster-Nyarko E."/>
            <person name="Jarju S."/>
            <person name="Secka A."/>
            <person name="Antonio M."/>
            <person name="Oren A."/>
            <person name="Chaudhuri R.R."/>
            <person name="La Ragione R."/>
            <person name="Hildebrand F."/>
            <person name="Pallen M.J."/>
        </authorList>
    </citation>
    <scope>NUCLEOTIDE SEQUENCE</scope>
    <source>
        <strain evidence="3">ChiGjej4B4-7305</strain>
    </source>
</reference>
<dbReference type="Proteomes" id="UP000824037">
    <property type="component" value="Unassembled WGS sequence"/>
</dbReference>
<gene>
    <name evidence="3" type="ORF">H9815_09095</name>
</gene>
<comment type="caution">
    <text evidence="3">The sequence shown here is derived from an EMBL/GenBank/DDBJ whole genome shotgun (WGS) entry which is preliminary data.</text>
</comment>
<keyword evidence="2" id="KW-1133">Transmembrane helix</keyword>
<evidence type="ECO:0000256" key="1">
    <source>
        <dbReference type="SAM" id="MobiDB-lite"/>
    </source>
</evidence>
<keyword evidence="2" id="KW-0472">Membrane</keyword>
<dbReference type="AlphaFoldDB" id="A0A9D2EF09"/>
<keyword evidence="2" id="KW-0812">Transmembrane</keyword>
<dbReference type="EMBL" id="DXBY01000153">
    <property type="protein sequence ID" value="HIZ35921.1"/>
    <property type="molecule type" value="Genomic_DNA"/>
</dbReference>
<sequence>MASFTDIVVALAPPLGLATLFLIAIRTMITADRRERRAQARFEAEQSEEKGSSTES</sequence>
<evidence type="ECO:0000313" key="3">
    <source>
        <dbReference type="EMBL" id="HIZ35921.1"/>
    </source>
</evidence>
<protein>
    <submittedName>
        <fullName evidence="3">Uncharacterized protein</fullName>
    </submittedName>
</protein>
<feature type="region of interest" description="Disordered" evidence="1">
    <location>
        <begin position="36"/>
        <end position="56"/>
    </location>
</feature>
<feature type="transmembrane region" description="Helical" evidence="2">
    <location>
        <begin position="6"/>
        <end position="29"/>
    </location>
</feature>
<evidence type="ECO:0000256" key="2">
    <source>
        <dbReference type="SAM" id="Phobius"/>
    </source>
</evidence>
<reference evidence="3" key="2">
    <citation type="submission" date="2021-04" db="EMBL/GenBank/DDBJ databases">
        <authorList>
            <person name="Gilroy R."/>
        </authorList>
    </citation>
    <scope>NUCLEOTIDE SEQUENCE</scope>
    <source>
        <strain evidence="3">ChiGjej4B4-7305</strain>
    </source>
</reference>
<organism evidence="3 4">
    <name type="scientific">Candidatus Ruania gallistercoris</name>
    <dbReference type="NCBI Taxonomy" id="2838746"/>
    <lineage>
        <taxon>Bacteria</taxon>
        <taxon>Bacillati</taxon>
        <taxon>Actinomycetota</taxon>
        <taxon>Actinomycetes</taxon>
        <taxon>Micrococcales</taxon>
        <taxon>Ruaniaceae</taxon>
        <taxon>Ruania</taxon>
    </lineage>
</organism>
<accession>A0A9D2EF09</accession>
<evidence type="ECO:0000313" key="4">
    <source>
        <dbReference type="Proteomes" id="UP000824037"/>
    </source>
</evidence>
<name>A0A9D2EF09_9MICO</name>
<proteinExistence type="predicted"/>